<keyword evidence="2" id="KW-1185">Reference proteome</keyword>
<dbReference type="Proteomes" id="UP000054359">
    <property type="component" value="Unassembled WGS sequence"/>
</dbReference>
<evidence type="ECO:0000313" key="1">
    <source>
        <dbReference type="EMBL" id="KFM59424.1"/>
    </source>
</evidence>
<evidence type="ECO:0000313" key="2">
    <source>
        <dbReference type="Proteomes" id="UP000054359"/>
    </source>
</evidence>
<reference evidence="1 2" key="1">
    <citation type="submission" date="2013-11" db="EMBL/GenBank/DDBJ databases">
        <title>Genome sequencing of Stegodyphus mimosarum.</title>
        <authorList>
            <person name="Bechsgaard J."/>
        </authorList>
    </citation>
    <scope>NUCLEOTIDE SEQUENCE [LARGE SCALE GENOMIC DNA]</scope>
</reference>
<organism evidence="1 2">
    <name type="scientific">Stegodyphus mimosarum</name>
    <name type="common">African social velvet spider</name>
    <dbReference type="NCBI Taxonomy" id="407821"/>
    <lineage>
        <taxon>Eukaryota</taxon>
        <taxon>Metazoa</taxon>
        <taxon>Ecdysozoa</taxon>
        <taxon>Arthropoda</taxon>
        <taxon>Chelicerata</taxon>
        <taxon>Arachnida</taxon>
        <taxon>Araneae</taxon>
        <taxon>Araneomorphae</taxon>
        <taxon>Entelegynae</taxon>
        <taxon>Eresoidea</taxon>
        <taxon>Eresidae</taxon>
        <taxon>Stegodyphus</taxon>
    </lineage>
</organism>
<proteinExistence type="predicted"/>
<dbReference type="OrthoDB" id="6437602at2759"/>
<protein>
    <submittedName>
        <fullName evidence="1">Uncharacterized protein</fullName>
    </submittedName>
</protein>
<dbReference type="EMBL" id="KK113136">
    <property type="protein sequence ID" value="KFM59424.1"/>
    <property type="molecule type" value="Genomic_DNA"/>
</dbReference>
<accession>A0A087T2T5</accession>
<feature type="non-terminal residue" evidence="1">
    <location>
        <position position="253"/>
    </location>
</feature>
<dbReference type="AlphaFoldDB" id="A0A087T2T5"/>
<sequence>MIKLSFKGAYSSEDFDKKQLIRIQVLCNIKSTLKQNDALLNLQVSPLYANILNPLEDGLRTVALAARHLQKAADKVSECVREVMKGILSPHPLPLLTVVKSLPSSDRLLILPQLVERMKSSYATKVLLCTRTTKALTDIGFNLEDSEVKVVIIGKRGDVHQKLRKYMLDDLAAADISAKSGELSNENKTHLSKEQSKNELLLTTKKRIISECDVILSQIRNCHDELIVQACAEFDHIAHMCCIIDEANLCTEP</sequence>
<name>A0A087T2T5_STEMI</name>
<dbReference type="InterPro" id="IPR027417">
    <property type="entry name" value="P-loop_NTPase"/>
</dbReference>
<dbReference type="Gene3D" id="3.40.50.300">
    <property type="entry name" value="P-loop containing nucleotide triphosphate hydrolases"/>
    <property type="match status" value="1"/>
</dbReference>
<gene>
    <name evidence="1" type="ORF">X975_20553</name>
</gene>